<protein>
    <submittedName>
        <fullName evidence="4">Arsenate reductase</fullName>
        <ecNumber evidence="4">1.20.4.1</ecNumber>
    </submittedName>
</protein>
<keyword evidence="5" id="KW-1185">Reference proteome</keyword>
<dbReference type="PROSITE" id="PS51353">
    <property type="entry name" value="ARSC"/>
    <property type="match status" value="1"/>
</dbReference>
<dbReference type="PANTHER" id="PTHR30041:SF4">
    <property type="entry name" value="ARSENATE REDUCTASE"/>
    <property type="match status" value="1"/>
</dbReference>
<gene>
    <name evidence="4" type="primary">arsC</name>
    <name evidence="4" type="ORF">Pla22_36380</name>
</gene>
<comment type="caution">
    <text evidence="4">The sequence shown here is derived from an EMBL/GenBank/DDBJ whole genome shotgun (WGS) entry which is preliminary data.</text>
</comment>
<dbReference type="RefSeq" id="WP_146516040.1">
    <property type="nucleotide sequence ID" value="NZ_SJPI01000002.1"/>
</dbReference>
<name>A0A5C5WL56_9BACT</name>
<dbReference type="NCBIfam" id="TIGR00014">
    <property type="entry name" value="arsC"/>
    <property type="match status" value="1"/>
</dbReference>
<evidence type="ECO:0000256" key="2">
    <source>
        <dbReference type="ARBA" id="ARBA00023002"/>
    </source>
</evidence>
<dbReference type="InterPro" id="IPR006659">
    <property type="entry name" value="Arsenate_reductase"/>
</dbReference>
<proteinExistence type="inferred from homology"/>
<dbReference type="Proteomes" id="UP000316598">
    <property type="component" value="Unassembled WGS sequence"/>
</dbReference>
<dbReference type="SUPFAM" id="SSF52833">
    <property type="entry name" value="Thioredoxin-like"/>
    <property type="match status" value="1"/>
</dbReference>
<evidence type="ECO:0000256" key="3">
    <source>
        <dbReference type="PROSITE-ProRule" id="PRU01282"/>
    </source>
</evidence>
<organism evidence="4 5">
    <name type="scientific">Rubripirellula amarantea</name>
    <dbReference type="NCBI Taxonomy" id="2527999"/>
    <lineage>
        <taxon>Bacteria</taxon>
        <taxon>Pseudomonadati</taxon>
        <taxon>Planctomycetota</taxon>
        <taxon>Planctomycetia</taxon>
        <taxon>Pirellulales</taxon>
        <taxon>Pirellulaceae</taxon>
        <taxon>Rubripirellula</taxon>
    </lineage>
</organism>
<evidence type="ECO:0000256" key="1">
    <source>
        <dbReference type="ARBA" id="ARBA00007198"/>
    </source>
</evidence>
<evidence type="ECO:0000313" key="4">
    <source>
        <dbReference type="EMBL" id="TWT50895.1"/>
    </source>
</evidence>
<evidence type="ECO:0000313" key="5">
    <source>
        <dbReference type="Proteomes" id="UP000316598"/>
    </source>
</evidence>
<dbReference type="OrthoDB" id="9794155at2"/>
<dbReference type="InterPro" id="IPR036249">
    <property type="entry name" value="Thioredoxin-like_sf"/>
</dbReference>
<dbReference type="EC" id="1.20.4.1" evidence="4"/>
<sequence>MTTVFHNPRCSKSRAAVELLDSREMQFEIVKYLETPPSEKELAKILAMLGIAPEQLVRKGEKVFKELNLDDQKLTDKDWMALLVAHPKLMERPIVVHKGKAAIGRPLENIVELLKN</sequence>
<accession>A0A5C5WL56</accession>
<keyword evidence="2 4" id="KW-0560">Oxidoreductase</keyword>
<dbReference type="GO" id="GO:0008794">
    <property type="term" value="F:arsenate reductase (glutaredoxin) activity"/>
    <property type="evidence" value="ECO:0007669"/>
    <property type="project" value="UniProtKB-EC"/>
</dbReference>
<dbReference type="Gene3D" id="3.40.30.10">
    <property type="entry name" value="Glutaredoxin"/>
    <property type="match status" value="1"/>
</dbReference>
<comment type="similarity">
    <text evidence="1 3">Belongs to the ArsC family.</text>
</comment>
<dbReference type="CDD" id="cd03034">
    <property type="entry name" value="ArsC_ArsC"/>
    <property type="match status" value="1"/>
</dbReference>
<dbReference type="InterPro" id="IPR006660">
    <property type="entry name" value="Arsenate_reductase-like"/>
</dbReference>
<dbReference type="PANTHER" id="PTHR30041">
    <property type="entry name" value="ARSENATE REDUCTASE"/>
    <property type="match status" value="1"/>
</dbReference>
<dbReference type="EMBL" id="SJPI01000002">
    <property type="protein sequence ID" value="TWT50895.1"/>
    <property type="molecule type" value="Genomic_DNA"/>
</dbReference>
<dbReference type="Pfam" id="PF03960">
    <property type="entry name" value="ArsC"/>
    <property type="match status" value="1"/>
</dbReference>
<dbReference type="AlphaFoldDB" id="A0A5C5WL56"/>
<reference evidence="4 5" key="1">
    <citation type="submission" date="2019-02" db="EMBL/GenBank/DDBJ databases">
        <title>Deep-cultivation of Planctomycetes and their phenomic and genomic characterization uncovers novel biology.</title>
        <authorList>
            <person name="Wiegand S."/>
            <person name="Jogler M."/>
            <person name="Boedeker C."/>
            <person name="Pinto D."/>
            <person name="Vollmers J."/>
            <person name="Rivas-Marin E."/>
            <person name="Kohn T."/>
            <person name="Peeters S.H."/>
            <person name="Heuer A."/>
            <person name="Rast P."/>
            <person name="Oberbeckmann S."/>
            <person name="Bunk B."/>
            <person name="Jeske O."/>
            <person name="Meyerdierks A."/>
            <person name="Storesund J.E."/>
            <person name="Kallscheuer N."/>
            <person name="Luecker S."/>
            <person name="Lage O.M."/>
            <person name="Pohl T."/>
            <person name="Merkel B.J."/>
            <person name="Hornburger P."/>
            <person name="Mueller R.-W."/>
            <person name="Bruemmer F."/>
            <person name="Labrenz M."/>
            <person name="Spormann A.M."/>
            <person name="Op Den Camp H."/>
            <person name="Overmann J."/>
            <person name="Amann R."/>
            <person name="Jetten M.S.M."/>
            <person name="Mascher T."/>
            <person name="Medema M.H."/>
            <person name="Devos D.P."/>
            <person name="Kaster A.-K."/>
            <person name="Ovreas L."/>
            <person name="Rohde M."/>
            <person name="Galperin M.Y."/>
            <person name="Jogler C."/>
        </authorList>
    </citation>
    <scope>NUCLEOTIDE SEQUENCE [LARGE SCALE GENOMIC DNA]</scope>
    <source>
        <strain evidence="4 5">Pla22</strain>
    </source>
</reference>